<proteinExistence type="predicted"/>
<dbReference type="RefSeq" id="WP_107244965.1">
    <property type="nucleotide sequence ID" value="NZ_PYMJ01000034.1"/>
</dbReference>
<dbReference type="SUPFAM" id="SSF101756">
    <property type="entry name" value="Hypothetical protein YgiW"/>
    <property type="match status" value="1"/>
</dbReference>
<dbReference type="Proteomes" id="UP000240987">
    <property type="component" value="Unassembled WGS sequence"/>
</dbReference>
<evidence type="ECO:0000256" key="1">
    <source>
        <dbReference type="ARBA" id="ARBA00022729"/>
    </source>
</evidence>
<evidence type="ECO:0000256" key="2">
    <source>
        <dbReference type="SAM" id="SignalP"/>
    </source>
</evidence>
<sequence>MKKILLLSSLLILSPMAFANTNSLNNHGFNDQGLNDQGFFGPSETSVKAAKEGKDDQPVTLTGYITASLGDEMYTFSDGQDNISVEIDNDKWHGIKVTPETKVTITGEIDEEWFNSHINEWFSTKIDVERIQLAIQ</sequence>
<evidence type="ECO:0000313" key="3">
    <source>
        <dbReference type="EMBL" id="PSU45215.1"/>
    </source>
</evidence>
<organism evidence="3 4">
    <name type="scientific">Photobacterium frigidiphilum</name>
    <dbReference type="NCBI Taxonomy" id="264736"/>
    <lineage>
        <taxon>Bacteria</taxon>
        <taxon>Pseudomonadati</taxon>
        <taxon>Pseudomonadota</taxon>
        <taxon>Gammaproteobacteria</taxon>
        <taxon>Vibrionales</taxon>
        <taxon>Vibrionaceae</taxon>
        <taxon>Photobacterium</taxon>
    </lineage>
</organism>
<dbReference type="InterPro" id="IPR036700">
    <property type="entry name" value="BOBF_sf"/>
</dbReference>
<keyword evidence="1 2" id="KW-0732">Signal</keyword>
<name>A0A2T3J8W6_9GAMM</name>
<reference evidence="3 4" key="1">
    <citation type="submission" date="2018-01" db="EMBL/GenBank/DDBJ databases">
        <title>Whole genome sequencing of Histamine producing bacteria.</title>
        <authorList>
            <person name="Butler K."/>
        </authorList>
    </citation>
    <scope>NUCLEOTIDE SEQUENCE [LARGE SCALE GENOMIC DNA]</scope>
    <source>
        <strain evidence="3 4">JCM 12947</strain>
    </source>
</reference>
<dbReference type="InterPro" id="IPR005220">
    <property type="entry name" value="CarO-like"/>
</dbReference>
<dbReference type="AlphaFoldDB" id="A0A2T3J8W6"/>
<feature type="chain" id="PRO_5015630028" evidence="2">
    <location>
        <begin position="20"/>
        <end position="136"/>
    </location>
</feature>
<feature type="signal peptide" evidence="2">
    <location>
        <begin position="1"/>
        <end position="19"/>
    </location>
</feature>
<dbReference type="PANTHER" id="PTHR36571">
    <property type="entry name" value="PROTEIN YGIW"/>
    <property type="match status" value="1"/>
</dbReference>
<dbReference type="OrthoDB" id="598245at2"/>
<dbReference type="PANTHER" id="PTHR36571:SF1">
    <property type="entry name" value="PROTEIN YGIW"/>
    <property type="match status" value="1"/>
</dbReference>
<protein>
    <submittedName>
        <fullName evidence="3">Uncharacterized protein</fullName>
    </submittedName>
</protein>
<evidence type="ECO:0000313" key="4">
    <source>
        <dbReference type="Proteomes" id="UP000240987"/>
    </source>
</evidence>
<gene>
    <name evidence="3" type="ORF">C9J12_23725</name>
</gene>
<comment type="caution">
    <text evidence="3">The sequence shown here is derived from an EMBL/GenBank/DDBJ whole genome shotgun (WGS) entry which is preliminary data.</text>
</comment>
<dbReference type="Pfam" id="PF04076">
    <property type="entry name" value="BOF"/>
    <property type="match status" value="1"/>
</dbReference>
<dbReference type="Gene3D" id="2.40.50.200">
    <property type="entry name" value="Bacterial OB-fold"/>
    <property type="match status" value="1"/>
</dbReference>
<dbReference type="NCBIfam" id="NF033674">
    <property type="entry name" value="stress_OB_fold"/>
    <property type="match status" value="1"/>
</dbReference>
<keyword evidence="4" id="KW-1185">Reference proteome</keyword>
<accession>A0A2T3J8W6</accession>
<dbReference type="EMBL" id="PYMJ01000034">
    <property type="protein sequence ID" value="PSU45215.1"/>
    <property type="molecule type" value="Genomic_DNA"/>
</dbReference>